<dbReference type="Gene3D" id="3.40.50.720">
    <property type="entry name" value="NAD(P)-binding Rossmann-like Domain"/>
    <property type="match status" value="1"/>
</dbReference>
<protein>
    <submittedName>
        <fullName evidence="4">Isoflavone reductase-like protein</fullName>
    </submittedName>
</protein>
<reference evidence="4 5" key="1">
    <citation type="submission" date="2024-04" db="EMBL/GenBank/DDBJ databases">
        <title>Genome assembly C_amara_ONT_v2.</title>
        <authorList>
            <person name="Yant L."/>
            <person name="Moore C."/>
            <person name="Slenker M."/>
        </authorList>
    </citation>
    <scope>NUCLEOTIDE SEQUENCE [LARGE SCALE GENOMIC DNA]</scope>
    <source>
        <tissue evidence="4">Leaf</tissue>
    </source>
</reference>
<evidence type="ECO:0000313" key="4">
    <source>
        <dbReference type="EMBL" id="KAL1210156.1"/>
    </source>
</evidence>
<keyword evidence="1" id="KW-0521">NADP</keyword>
<dbReference type="InterPro" id="IPR045312">
    <property type="entry name" value="PCBER-like"/>
</dbReference>
<keyword evidence="5" id="KW-1185">Reference proteome</keyword>
<evidence type="ECO:0000259" key="3">
    <source>
        <dbReference type="Pfam" id="PF05368"/>
    </source>
</evidence>
<dbReference type="InterPro" id="IPR036291">
    <property type="entry name" value="NAD(P)-bd_dom_sf"/>
</dbReference>
<feature type="domain" description="NmrA-like" evidence="3">
    <location>
        <begin position="4"/>
        <end position="307"/>
    </location>
</feature>
<organism evidence="4 5">
    <name type="scientific">Cardamine amara subsp. amara</name>
    <dbReference type="NCBI Taxonomy" id="228776"/>
    <lineage>
        <taxon>Eukaryota</taxon>
        <taxon>Viridiplantae</taxon>
        <taxon>Streptophyta</taxon>
        <taxon>Embryophyta</taxon>
        <taxon>Tracheophyta</taxon>
        <taxon>Spermatophyta</taxon>
        <taxon>Magnoliopsida</taxon>
        <taxon>eudicotyledons</taxon>
        <taxon>Gunneridae</taxon>
        <taxon>Pentapetalae</taxon>
        <taxon>rosids</taxon>
        <taxon>malvids</taxon>
        <taxon>Brassicales</taxon>
        <taxon>Brassicaceae</taxon>
        <taxon>Cardamineae</taxon>
        <taxon>Cardamine</taxon>
    </lineage>
</organism>
<dbReference type="Proteomes" id="UP001558713">
    <property type="component" value="Unassembled WGS sequence"/>
</dbReference>
<dbReference type="CDD" id="cd05259">
    <property type="entry name" value="PCBER_SDR_a"/>
    <property type="match status" value="1"/>
</dbReference>
<dbReference type="PANTHER" id="PTHR43349:SF93">
    <property type="entry name" value="ISOFLAVONE REDUCTASE HOMOLOG P3-RELATED"/>
    <property type="match status" value="1"/>
</dbReference>
<keyword evidence="2" id="KW-0560">Oxidoreductase</keyword>
<name>A0ABD1AVF7_CARAN</name>
<comment type="caution">
    <text evidence="4">The sequence shown here is derived from an EMBL/GenBank/DDBJ whole genome shotgun (WGS) entry which is preliminary data.</text>
</comment>
<dbReference type="EMBL" id="JBANAX010000400">
    <property type="protein sequence ID" value="KAL1210156.1"/>
    <property type="molecule type" value="Genomic_DNA"/>
</dbReference>
<proteinExistence type="predicted"/>
<dbReference type="InterPro" id="IPR050608">
    <property type="entry name" value="NmrA-type/Isoflavone_red_sf"/>
</dbReference>
<dbReference type="InterPro" id="IPR008030">
    <property type="entry name" value="NmrA-like"/>
</dbReference>
<evidence type="ECO:0000256" key="2">
    <source>
        <dbReference type="ARBA" id="ARBA00023002"/>
    </source>
</evidence>
<dbReference type="AlphaFoldDB" id="A0ABD1AVF7"/>
<dbReference type="Pfam" id="PF05368">
    <property type="entry name" value="NmrA"/>
    <property type="match status" value="1"/>
</dbReference>
<accession>A0ABD1AVF7</accession>
<evidence type="ECO:0000313" key="5">
    <source>
        <dbReference type="Proteomes" id="UP001558713"/>
    </source>
</evidence>
<dbReference type="SUPFAM" id="SSF51735">
    <property type="entry name" value="NAD(P)-binding Rossmann-fold domains"/>
    <property type="match status" value="1"/>
</dbReference>
<gene>
    <name evidence="4" type="ORF">V5N11_029578</name>
</gene>
<dbReference type="PANTHER" id="PTHR43349">
    <property type="entry name" value="PINORESINOL REDUCTASE-RELATED"/>
    <property type="match status" value="1"/>
</dbReference>
<dbReference type="Gene3D" id="3.90.25.10">
    <property type="entry name" value="UDP-galactose 4-epimerase, domain 1"/>
    <property type="match status" value="1"/>
</dbReference>
<sequence>MATEKSKILVIGGTGYIGKFIVEASAKAGHTTLALVREATLSDPVKGKIVQNFKYLGVTILHGDLYDHESLVKAIKQADVVISTVGSMQIFDQTKIISAIKEAGNVKRFLPSEFGTDVDRTSAVEPAKSAFAGKVEIRRAIEAKGIPYTYIVNNCFAGYYLPTLVQFEPGLTSPPREKVTILGDGNAKAVINKEEDIAAYTIKAVDDPSTLNKILYINPPNNTLSMNEMVTLWEKKIGKSLEKIYISEEQILKSIQESPVPFNVLLSINHAVFVKGDQTNFTIEPSFGLEASELYPDVKYTSIDEYLSHFA</sequence>
<dbReference type="GO" id="GO:0016491">
    <property type="term" value="F:oxidoreductase activity"/>
    <property type="evidence" value="ECO:0007669"/>
    <property type="project" value="UniProtKB-KW"/>
</dbReference>
<evidence type="ECO:0000256" key="1">
    <source>
        <dbReference type="ARBA" id="ARBA00022857"/>
    </source>
</evidence>